<evidence type="ECO:0000313" key="2">
    <source>
        <dbReference type="Proteomes" id="UP000790709"/>
    </source>
</evidence>
<reference evidence="1" key="1">
    <citation type="journal article" date="2021" name="New Phytol.">
        <title>Evolutionary innovations through gain and loss of genes in the ectomycorrhizal Boletales.</title>
        <authorList>
            <person name="Wu G."/>
            <person name="Miyauchi S."/>
            <person name="Morin E."/>
            <person name="Kuo A."/>
            <person name="Drula E."/>
            <person name="Varga T."/>
            <person name="Kohler A."/>
            <person name="Feng B."/>
            <person name="Cao Y."/>
            <person name="Lipzen A."/>
            <person name="Daum C."/>
            <person name="Hundley H."/>
            <person name="Pangilinan J."/>
            <person name="Johnson J."/>
            <person name="Barry K."/>
            <person name="LaButti K."/>
            <person name="Ng V."/>
            <person name="Ahrendt S."/>
            <person name="Min B."/>
            <person name="Choi I.G."/>
            <person name="Park H."/>
            <person name="Plett J.M."/>
            <person name="Magnuson J."/>
            <person name="Spatafora J.W."/>
            <person name="Nagy L.G."/>
            <person name="Henrissat B."/>
            <person name="Grigoriev I.V."/>
            <person name="Yang Z.L."/>
            <person name="Xu J."/>
            <person name="Martin F.M."/>
        </authorList>
    </citation>
    <scope>NUCLEOTIDE SEQUENCE</scope>
    <source>
        <strain evidence="1">KUC20120723A-06</strain>
    </source>
</reference>
<dbReference type="EMBL" id="MU266368">
    <property type="protein sequence ID" value="KAH7927311.1"/>
    <property type="molecule type" value="Genomic_DNA"/>
</dbReference>
<dbReference type="Proteomes" id="UP000790709">
    <property type="component" value="Unassembled WGS sequence"/>
</dbReference>
<comment type="caution">
    <text evidence="1">The sequence shown here is derived from an EMBL/GenBank/DDBJ whole genome shotgun (WGS) entry which is preliminary data.</text>
</comment>
<proteinExistence type="predicted"/>
<gene>
    <name evidence="1" type="ORF">BV22DRAFT_287096</name>
</gene>
<keyword evidence="2" id="KW-1185">Reference proteome</keyword>
<name>A0ACB8BP91_9AGAM</name>
<sequence>MLSCSLSAHVGALLSAVAIATDALHGRSVEICLRNLTCTGVSHRRNRLSPQLFWHCRYLIATRPGPDNQQLPWGNKLRRSVTGLTNNFIGSSMWRLVSKAEWRKTDHEGHPEFDSEHMGPSMMSPQPETKEVCAKQANRVRTLYVIHISTFDCIPIQSMHTEGVAILGYGEGYVLYTSSSTTIKRGASET</sequence>
<accession>A0ACB8BP91</accession>
<organism evidence="1 2">
    <name type="scientific">Leucogyrophana mollusca</name>
    <dbReference type="NCBI Taxonomy" id="85980"/>
    <lineage>
        <taxon>Eukaryota</taxon>
        <taxon>Fungi</taxon>
        <taxon>Dikarya</taxon>
        <taxon>Basidiomycota</taxon>
        <taxon>Agaricomycotina</taxon>
        <taxon>Agaricomycetes</taxon>
        <taxon>Agaricomycetidae</taxon>
        <taxon>Boletales</taxon>
        <taxon>Boletales incertae sedis</taxon>
        <taxon>Leucogyrophana</taxon>
    </lineage>
</organism>
<protein>
    <submittedName>
        <fullName evidence="1">Uncharacterized protein</fullName>
    </submittedName>
</protein>
<evidence type="ECO:0000313" key="1">
    <source>
        <dbReference type="EMBL" id="KAH7927311.1"/>
    </source>
</evidence>